<proteinExistence type="predicted"/>
<dbReference type="CDD" id="cd02440">
    <property type="entry name" value="AdoMet_MTases"/>
    <property type="match status" value="1"/>
</dbReference>
<protein>
    <recommendedName>
        <fullName evidence="3">Methyltransferase domain-containing protein</fullName>
    </recommendedName>
</protein>
<evidence type="ECO:0000259" key="3">
    <source>
        <dbReference type="Pfam" id="PF13649"/>
    </source>
</evidence>
<evidence type="ECO:0000256" key="1">
    <source>
        <dbReference type="ARBA" id="ARBA00022679"/>
    </source>
</evidence>
<dbReference type="Pfam" id="PF13649">
    <property type="entry name" value="Methyltransf_25"/>
    <property type="match status" value="1"/>
</dbReference>
<dbReference type="PANTHER" id="PTHR43861">
    <property type="entry name" value="TRANS-ACONITATE 2-METHYLTRANSFERASE-RELATED"/>
    <property type="match status" value="1"/>
</dbReference>
<organism evidence="4">
    <name type="scientific">marine metagenome</name>
    <dbReference type="NCBI Taxonomy" id="408172"/>
    <lineage>
        <taxon>unclassified sequences</taxon>
        <taxon>metagenomes</taxon>
        <taxon>ecological metagenomes</taxon>
    </lineage>
</organism>
<feature type="domain" description="Methyltransferase" evidence="3">
    <location>
        <begin position="73"/>
        <end position="154"/>
    </location>
</feature>
<gene>
    <name evidence="4" type="ORF">METZ01_LOCUS120000</name>
</gene>
<evidence type="ECO:0000313" key="4">
    <source>
        <dbReference type="EMBL" id="SVA67146.1"/>
    </source>
</evidence>
<dbReference type="GO" id="GO:0016740">
    <property type="term" value="F:transferase activity"/>
    <property type="evidence" value="ECO:0007669"/>
    <property type="project" value="UniProtKB-KW"/>
</dbReference>
<dbReference type="PANTHER" id="PTHR43861:SF3">
    <property type="entry name" value="PUTATIVE (AFU_ORTHOLOGUE AFUA_2G14390)-RELATED"/>
    <property type="match status" value="1"/>
</dbReference>
<dbReference type="Gene3D" id="3.40.50.150">
    <property type="entry name" value="Vaccinia Virus protein VP39"/>
    <property type="match status" value="1"/>
</dbReference>
<dbReference type="InterPro" id="IPR041698">
    <property type="entry name" value="Methyltransf_25"/>
</dbReference>
<feature type="region of interest" description="Disordered" evidence="2">
    <location>
        <begin position="24"/>
        <end position="50"/>
    </location>
</feature>
<reference evidence="4" key="1">
    <citation type="submission" date="2018-05" db="EMBL/GenBank/DDBJ databases">
        <authorList>
            <person name="Lanie J.A."/>
            <person name="Ng W.-L."/>
            <person name="Kazmierczak K.M."/>
            <person name="Andrzejewski T.M."/>
            <person name="Davidsen T.M."/>
            <person name="Wayne K.J."/>
            <person name="Tettelin H."/>
            <person name="Glass J.I."/>
            <person name="Rusch D."/>
            <person name="Podicherti R."/>
            <person name="Tsui H.-C.T."/>
            <person name="Winkler M.E."/>
        </authorList>
    </citation>
    <scope>NUCLEOTIDE SEQUENCE</scope>
</reference>
<dbReference type="SUPFAM" id="SSF53335">
    <property type="entry name" value="S-adenosyl-L-methionine-dependent methyltransferases"/>
    <property type="match status" value="1"/>
</dbReference>
<evidence type="ECO:0000256" key="2">
    <source>
        <dbReference type="SAM" id="MobiDB-lite"/>
    </source>
</evidence>
<dbReference type="InterPro" id="IPR029063">
    <property type="entry name" value="SAM-dependent_MTases_sf"/>
</dbReference>
<accession>A0A381XQS9</accession>
<keyword evidence="1" id="KW-0808">Transferase</keyword>
<dbReference type="AlphaFoldDB" id="A0A381XQS9"/>
<sequence>MASALTAWLNQINAHERETAALRGGEAGHGHNSHGHGGGVGGNRAPVRRDHTDRTDDAVLNALYEAVGPSTTVLDVGGGTGRYAIPLAARAKHVTVVDPSVGSIELLESFAAERGITNITAVSSDWESAEVEPSDIVLCSLVLHHVPDAEPFIKKLGQKAANRVMAVEMMEFPGMIESPFYQWVHGSDPTPLPAIPNLMQVLWEMDVYPDIEMFPSTPPVLETDKAGALEYLRRRIAVEEGTPEDDRLQAAMTELLQDTPDGLAVKGVKPQRLGIVSWRP</sequence>
<name>A0A381XQS9_9ZZZZ</name>
<dbReference type="EMBL" id="UINC01016055">
    <property type="protein sequence ID" value="SVA67146.1"/>
    <property type="molecule type" value="Genomic_DNA"/>
</dbReference>